<evidence type="ECO:0000256" key="10">
    <source>
        <dbReference type="ARBA" id="ARBA00060965"/>
    </source>
</evidence>
<dbReference type="GO" id="GO:0042803">
    <property type="term" value="F:protein homodimerization activity"/>
    <property type="evidence" value="ECO:0007669"/>
    <property type="project" value="UniProtKB-ARBA"/>
</dbReference>
<dbReference type="InterPro" id="IPR002305">
    <property type="entry name" value="aa-tRNA-synth_Ic"/>
</dbReference>
<dbReference type="InterPro" id="IPR001412">
    <property type="entry name" value="aa-tRNA-synth_I_CS"/>
</dbReference>
<evidence type="ECO:0000256" key="7">
    <source>
        <dbReference type="ARBA" id="ARBA00022917"/>
    </source>
</evidence>
<organism evidence="14 15">
    <name type="scientific">Halalkalibacillus sediminis</name>
    <dbReference type="NCBI Taxonomy" id="2018042"/>
    <lineage>
        <taxon>Bacteria</taxon>
        <taxon>Bacillati</taxon>
        <taxon>Bacillota</taxon>
        <taxon>Bacilli</taxon>
        <taxon>Bacillales</taxon>
        <taxon>Bacillaceae</taxon>
        <taxon>Halalkalibacillus</taxon>
    </lineage>
</organism>
<feature type="short sequence motif" description="'KMSKS' region" evidence="11">
    <location>
        <begin position="233"/>
        <end position="237"/>
    </location>
</feature>
<dbReference type="InterPro" id="IPR024107">
    <property type="entry name" value="Tyr-tRNA-ligase_bac_1"/>
</dbReference>
<dbReference type="InterPro" id="IPR036986">
    <property type="entry name" value="S4_RNA-bd_sf"/>
</dbReference>
<dbReference type="GO" id="GO:0004831">
    <property type="term" value="F:tyrosine-tRNA ligase activity"/>
    <property type="evidence" value="ECO:0007669"/>
    <property type="project" value="UniProtKB-UniRule"/>
</dbReference>
<feature type="binding site" evidence="11">
    <location>
        <position position="34"/>
    </location>
    <ligand>
        <name>L-tyrosine</name>
        <dbReference type="ChEBI" id="CHEBI:58315"/>
    </ligand>
</feature>
<dbReference type="GO" id="GO:0006437">
    <property type="term" value="P:tyrosyl-tRNA aminoacylation"/>
    <property type="evidence" value="ECO:0007669"/>
    <property type="project" value="UniProtKB-UniRule"/>
</dbReference>
<keyword evidence="6 12" id="KW-0694">RNA-binding</keyword>
<comment type="similarity">
    <text evidence="10 11">Belongs to the class-I aminoacyl-tRNA synthetase family. TyrS type 1 subfamily.</text>
</comment>
<dbReference type="InterPro" id="IPR054608">
    <property type="entry name" value="SYY-like_C"/>
</dbReference>
<feature type="domain" description="RNA-binding S4" evidence="13">
    <location>
        <begin position="355"/>
        <end position="417"/>
    </location>
</feature>
<dbReference type="PANTHER" id="PTHR11766:SF0">
    <property type="entry name" value="TYROSINE--TRNA LIGASE, MITOCHONDRIAL"/>
    <property type="match status" value="1"/>
</dbReference>
<feature type="binding site" evidence="11">
    <location>
        <position position="173"/>
    </location>
    <ligand>
        <name>L-tyrosine</name>
        <dbReference type="ChEBI" id="CHEBI:58315"/>
    </ligand>
</feature>
<feature type="binding site" evidence="11">
    <location>
        <position position="169"/>
    </location>
    <ligand>
        <name>L-tyrosine</name>
        <dbReference type="ChEBI" id="CHEBI:58315"/>
    </ligand>
</feature>
<evidence type="ECO:0000256" key="4">
    <source>
        <dbReference type="ARBA" id="ARBA00022741"/>
    </source>
</evidence>
<keyword evidence="2 11" id="KW-0963">Cytoplasm</keyword>
<dbReference type="CDD" id="cd00165">
    <property type="entry name" value="S4"/>
    <property type="match status" value="1"/>
</dbReference>
<evidence type="ECO:0000256" key="3">
    <source>
        <dbReference type="ARBA" id="ARBA00022598"/>
    </source>
</evidence>
<protein>
    <recommendedName>
        <fullName evidence="11">Tyrosine--tRNA ligase</fullName>
        <ecNumber evidence="11">6.1.1.1</ecNumber>
    </recommendedName>
    <alternativeName>
        <fullName evidence="11">Tyrosyl-tRNA synthetase</fullName>
        <shortName evidence="11">TyrRS</shortName>
    </alternativeName>
</protein>
<dbReference type="FunFam" id="1.10.240.10:FF:000001">
    <property type="entry name" value="Tyrosine--tRNA ligase"/>
    <property type="match status" value="1"/>
</dbReference>
<evidence type="ECO:0000256" key="2">
    <source>
        <dbReference type="ARBA" id="ARBA00022490"/>
    </source>
</evidence>
<gene>
    <name evidence="11" type="primary">tyrS</name>
    <name evidence="14" type="ORF">CEY16_06060</name>
</gene>
<dbReference type="PRINTS" id="PR01040">
    <property type="entry name" value="TRNASYNTHTYR"/>
</dbReference>
<dbReference type="PANTHER" id="PTHR11766">
    <property type="entry name" value="TYROSYL-TRNA SYNTHETASE"/>
    <property type="match status" value="1"/>
</dbReference>
<dbReference type="EC" id="6.1.1.1" evidence="11"/>
<dbReference type="GO" id="GO:0003723">
    <property type="term" value="F:RNA binding"/>
    <property type="evidence" value="ECO:0007669"/>
    <property type="project" value="UniProtKB-KW"/>
</dbReference>
<keyword evidence="7 11" id="KW-0648">Protein biosynthesis</keyword>
<dbReference type="HAMAP" id="MF_02006">
    <property type="entry name" value="Tyr_tRNA_synth_type1"/>
    <property type="match status" value="1"/>
</dbReference>
<dbReference type="NCBIfam" id="TIGR00234">
    <property type="entry name" value="tyrS"/>
    <property type="match status" value="1"/>
</dbReference>
<evidence type="ECO:0000256" key="12">
    <source>
        <dbReference type="PROSITE-ProRule" id="PRU00182"/>
    </source>
</evidence>
<feature type="short sequence motif" description="'HIGH' region" evidence="11">
    <location>
        <begin position="39"/>
        <end position="48"/>
    </location>
</feature>
<accession>A0A2I0QY89</accession>
<dbReference type="InterPro" id="IPR002942">
    <property type="entry name" value="S4_RNA-bd"/>
</dbReference>
<dbReference type="Gene3D" id="3.10.290.10">
    <property type="entry name" value="RNA-binding S4 domain"/>
    <property type="match status" value="1"/>
</dbReference>
<dbReference type="Gene3D" id="1.10.240.10">
    <property type="entry name" value="Tyrosyl-Transfer RNA Synthetase"/>
    <property type="match status" value="1"/>
</dbReference>
<keyword evidence="8 11" id="KW-0030">Aminoacyl-tRNA synthetase</keyword>
<dbReference type="FunFam" id="3.40.50.620:FF:000008">
    <property type="entry name" value="Tyrosine--tRNA ligase"/>
    <property type="match status" value="1"/>
</dbReference>
<evidence type="ECO:0000313" key="15">
    <source>
        <dbReference type="Proteomes" id="UP000243524"/>
    </source>
</evidence>
<proteinExistence type="inferred from homology"/>
<evidence type="ECO:0000256" key="6">
    <source>
        <dbReference type="ARBA" id="ARBA00022884"/>
    </source>
</evidence>
<keyword evidence="15" id="KW-1185">Reference proteome</keyword>
<name>A0A2I0QY89_9BACI</name>
<dbReference type="Pfam" id="PF22421">
    <property type="entry name" value="SYY_C-terminal"/>
    <property type="match status" value="1"/>
</dbReference>
<comment type="function">
    <text evidence="11">Catalyzes the attachment of tyrosine to tRNA(Tyr) in a two-step reaction: tyrosine is first activated by ATP to form Tyr-AMP and then transferred to the acceptor end of tRNA(Tyr).</text>
</comment>
<keyword evidence="3 11" id="KW-0436">Ligase</keyword>
<dbReference type="SUPFAM" id="SSF52374">
    <property type="entry name" value="Nucleotidylyl transferase"/>
    <property type="match status" value="1"/>
</dbReference>
<dbReference type="GO" id="GO:0005524">
    <property type="term" value="F:ATP binding"/>
    <property type="evidence" value="ECO:0007669"/>
    <property type="project" value="UniProtKB-UniRule"/>
</dbReference>
<keyword evidence="5 11" id="KW-0067">ATP-binding</keyword>
<dbReference type="Proteomes" id="UP000243524">
    <property type="component" value="Unassembled WGS sequence"/>
</dbReference>
<comment type="subcellular location">
    <subcellularLocation>
        <location evidence="1 11">Cytoplasm</location>
    </subcellularLocation>
</comment>
<evidence type="ECO:0000256" key="8">
    <source>
        <dbReference type="ARBA" id="ARBA00023146"/>
    </source>
</evidence>
<dbReference type="Pfam" id="PF00579">
    <property type="entry name" value="tRNA-synt_1b"/>
    <property type="match status" value="1"/>
</dbReference>
<dbReference type="CDD" id="cd00805">
    <property type="entry name" value="TyrRS_core"/>
    <property type="match status" value="1"/>
</dbReference>
<dbReference type="InterPro" id="IPR024088">
    <property type="entry name" value="Tyr-tRNA-ligase_bac-type"/>
</dbReference>
<feature type="binding site" evidence="11">
    <location>
        <position position="236"/>
    </location>
    <ligand>
        <name>ATP</name>
        <dbReference type="ChEBI" id="CHEBI:30616"/>
    </ligand>
</feature>
<dbReference type="GO" id="GO:0005829">
    <property type="term" value="C:cytosol"/>
    <property type="evidence" value="ECO:0007669"/>
    <property type="project" value="TreeGrafter"/>
</dbReference>
<evidence type="ECO:0000259" key="13">
    <source>
        <dbReference type="SMART" id="SM00363"/>
    </source>
</evidence>
<evidence type="ECO:0000313" key="14">
    <source>
        <dbReference type="EMBL" id="PKR79302.1"/>
    </source>
</evidence>
<dbReference type="PROSITE" id="PS00178">
    <property type="entry name" value="AA_TRNA_LIGASE_I"/>
    <property type="match status" value="1"/>
</dbReference>
<comment type="catalytic activity">
    <reaction evidence="9 11">
        <text>tRNA(Tyr) + L-tyrosine + ATP = L-tyrosyl-tRNA(Tyr) + AMP + diphosphate + H(+)</text>
        <dbReference type="Rhea" id="RHEA:10220"/>
        <dbReference type="Rhea" id="RHEA-COMP:9706"/>
        <dbReference type="Rhea" id="RHEA-COMP:9707"/>
        <dbReference type="ChEBI" id="CHEBI:15378"/>
        <dbReference type="ChEBI" id="CHEBI:30616"/>
        <dbReference type="ChEBI" id="CHEBI:33019"/>
        <dbReference type="ChEBI" id="CHEBI:58315"/>
        <dbReference type="ChEBI" id="CHEBI:78442"/>
        <dbReference type="ChEBI" id="CHEBI:78536"/>
        <dbReference type="ChEBI" id="CHEBI:456215"/>
        <dbReference type="EC" id="6.1.1.1"/>
    </reaction>
</comment>
<comment type="subunit">
    <text evidence="11">Homodimer.</text>
</comment>
<reference evidence="14 15" key="1">
    <citation type="submission" date="2017-06" db="EMBL/GenBank/DDBJ databases">
        <title>the draft geome sequence of Illustriluteabacillus marina B3227.</title>
        <authorList>
            <person name="He R.-H."/>
            <person name="Du Z.-J."/>
        </authorList>
    </citation>
    <scope>NUCLEOTIDE SEQUENCE [LARGE SCALE GENOMIC DNA]</scope>
    <source>
        <strain evidence="14 15">B3227</strain>
    </source>
</reference>
<dbReference type="SUPFAM" id="SSF55174">
    <property type="entry name" value="Alpha-L RNA-binding motif"/>
    <property type="match status" value="1"/>
</dbReference>
<evidence type="ECO:0000256" key="1">
    <source>
        <dbReference type="ARBA" id="ARBA00004496"/>
    </source>
</evidence>
<dbReference type="PROSITE" id="PS50889">
    <property type="entry name" value="S4"/>
    <property type="match status" value="1"/>
</dbReference>
<comment type="caution">
    <text evidence="14">The sequence shown here is derived from an EMBL/GenBank/DDBJ whole genome shotgun (WGS) entry which is preliminary data.</text>
</comment>
<dbReference type="AlphaFoldDB" id="A0A2I0QY89"/>
<evidence type="ECO:0000256" key="5">
    <source>
        <dbReference type="ARBA" id="ARBA00022840"/>
    </source>
</evidence>
<sequence>MNLIDDLKSRGLVHQVTDEEGLEKHLANDRVALYCGFDPTADSLHIGHLLPVLMLKRFQEAGHRPIALVGGGTGLIGDPSGRNEERQLNEESVVIEWSNRIKDQLSKLIDFEDSESGAIVVNNYDWLSKMSVIDLLRDVGKHFSVNYMLAKESVESRIENGISFTEFTYMLLQSLDFLRLHQQENCTLQIGGSDQWGNVTAGLELIRRTSEQGDSAKAFGLTVPLITKADGSKFGKTAGGAIWLDEEKTTPYEFYQFWLNTDDRDVVKFLKSFTFLSLDEIAELEKEVQERPEERKAQRRLAEEMTKMVHDEEALKQAIRISDALFNGEIKSLNKADIASGFKDVPSFEMSESEKGLIDLLVEAGISSSKRQAREDVQNGAIYINGDRQQDLKYVVDQEDALDDAFTVIRRGKKKYFLIRHV</sequence>
<dbReference type="InterPro" id="IPR002307">
    <property type="entry name" value="Tyr-tRNA-ligase"/>
</dbReference>
<dbReference type="EMBL" id="PJNH01000001">
    <property type="protein sequence ID" value="PKR79302.1"/>
    <property type="molecule type" value="Genomic_DNA"/>
</dbReference>
<evidence type="ECO:0000256" key="9">
    <source>
        <dbReference type="ARBA" id="ARBA00048248"/>
    </source>
</evidence>
<dbReference type="Gene3D" id="3.40.50.620">
    <property type="entry name" value="HUPs"/>
    <property type="match status" value="1"/>
</dbReference>
<dbReference type="OrthoDB" id="9804243at2"/>
<dbReference type="RefSeq" id="WP_101331046.1">
    <property type="nucleotide sequence ID" value="NZ_PJNH01000001.1"/>
</dbReference>
<dbReference type="InterPro" id="IPR014729">
    <property type="entry name" value="Rossmann-like_a/b/a_fold"/>
</dbReference>
<dbReference type="SMART" id="SM00363">
    <property type="entry name" value="S4"/>
    <property type="match status" value="1"/>
</dbReference>
<keyword evidence="4 11" id="KW-0547">Nucleotide-binding</keyword>
<evidence type="ECO:0000256" key="11">
    <source>
        <dbReference type="HAMAP-Rule" id="MF_02006"/>
    </source>
</evidence>